<reference evidence="5 6" key="1">
    <citation type="submission" date="2022-03" db="EMBL/GenBank/DDBJ databases">
        <title>Metagenome-assembled genomes from swine fecal metagenomes.</title>
        <authorList>
            <person name="Holman D.B."/>
            <person name="Kommadath A."/>
        </authorList>
    </citation>
    <scope>NUCLEOTIDE SEQUENCE [LARGE SCALE GENOMIC DNA]</scope>
    <source>
        <strain evidence="5">SUG147</strain>
    </source>
</reference>
<dbReference type="Pfam" id="PF00704">
    <property type="entry name" value="Glyco_hydro_18"/>
    <property type="match status" value="1"/>
</dbReference>
<dbReference type="Gene3D" id="3.10.350.10">
    <property type="entry name" value="LysM domain"/>
    <property type="match status" value="2"/>
</dbReference>
<evidence type="ECO:0000259" key="4">
    <source>
        <dbReference type="PROSITE" id="PS51910"/>
    </source>
</evidence>
<proteinExistence type="predicted"/>
<evidence type="ECO:0000256" key="2">
    <source>
        <dbReference type="ARBA" id="ARBA00023295"/>
    </source>
</evidence>
<evidence type="ECO:0000259" key="3">
    <source>
        <dbReference type="PROSITE" id="PS51782"/>
    </source>
</evidence>
<name>A0AAE3FH21_9BACT</name>
<comment type="caution">
    <text evidence="5">The sequence shown here is derived from an EMBL/GenBank/DDBJ whole genome shotgun (WGS) entry which is preliminary data.</text>
</comment>
<dbReference type="InterPro" id="IPR041704">
    <property type="entry name" value="CFLE_GH18"/>
</dbReference>
<dbReference type="PROSITE" id="PS51910">
    <property type="entry name" value="GH18_2"/>
    <property type="match status" value="1"/>
</dbReference>
<dbReference type="InterPro" id="IPR018392">
    <property type="entry name" value="LysM"/>
</dbReference>
<dbReference type="EMBL" id="JALEMU010000057">
    <property type="protein sequence ID" value="MCI5755360.1"/>
    <property type="molecule type" value="Genomic_DNA"/>
</dbReference>
<evidence type="ECO:0000313" key="5">
    <source>
        <dbReference type="EMBL" id="MCI5755360.1"/>
    </source>
</evidence>
<dbReference type="SUPFAM" id="SSF54106">
    <property type="entry name" value="LysM domain"/>
    <property type="match status" value="2"/>
</dbReference>
<dbReference type="InterPro" id="IPR011583">
    <property type="entry name" value="Chitinase_II/V-like_cat"/>
</dbReference>
<keyword evidence="1 5" id="KW-0378">Hydrolase</keyword>
<dbReference type="GO" id="GO:0008061">
    <property type="term" value="F:chitin binding"/>
    <property type="evidence" value="ECO:0007669"/>
    <property type="project" value="InterPro"/>
</dbReference>
<dbReference type="SMART" id="SM00636">
    <property type="entry name" value="Glyco_18"/>
    <property type="match status" value="1"/>
</dbReference>
<dbReference type="SUPFAM" id="SSF51445">
    <property type="entry name" value="(Trans)glycosidases"/>
    <property type="match status" value="1"/>
</dbReference>
<gene>
    <name evidence="5" type="ORF">MR241_03590</name>
</gene>
<dbReference type="Proteomes" id="UP001139365">
    <property type="component" value="Unassembled WGS sequence"/>
</dbReference>
<organism evidence="5 6">
    <name type="scientific">Candidatus Colimorpha enterica</name>
    <dbReference type="NCBI Taxonomy" id="3083063"/>
    <lineage>
        <taxon>Bacteria</taxon>
        <taxon>Pseudomonadati</taxon>
        <taxon>Bacteroidota</taxon>
        <taxon>Bacteroidia</taxon>
        <taxon>Bacteroidales</taxon>
        <taxon>Candidatus Colimorpha</taxon>
    </lineage>
</organism>
<protein>
    <submittedName>
        <fullName evidence="5">Glycosyl hydrolase family 18 protein</fullName>
    </submittedName>
</protein>
<feature type="domain" description="LysM" evidence="3">
    <location>
        <begin position="2"/>
        <end position="46"/>
    </location>
</feature>
<dbReference type="InterPro" id="IPR017853">
    <property type="entry name" value="GH"/>
</dbReference>
<keyword evidence="2" id="KW-0326">Glycosidase</keyword>
<dbReference type="Gene3D" id="3.20.20.80">
    <property type="entry name" value="Glycosidases"/>
    <property type="match status" value="1"/>
</dbReference>
<dbReference type="Gene3D" id="3.10.50.10">
    <property type="match status" value="1"/>
</dbReference>
<dbReference type="InterPro" id="IPR029070">
    <property type="entry name" value="Chitinase_insertion_sf"/>
</dbReference>
<dbReference type="PANTHER" id="PTHR46066">
    <property type="entry name" value="CHITINASE DOMAIN-CONTAINING PROTEIN 1 FAMILY MEMBER"/>
    <property type="match status" value="1"/>
</dbReference>
<sequence length="423" mass="46801">MIIHRVKTGQTPESIAEEYGIPVQSLLSENGLTSDEPLVTGQELVILVPEVTYTVKTGDSLYSVADEYGTTVNRLLADNPSLRGNPLIYPGQTLVIKYSGEKSRDLIVNGYAYPFIDEAVLRSVLPYLTYLTVFTYGFREDGSLIPADDAEITGIARSYGVKTLLLISTLGEDGKFNNMLSTRLFSDTAAQERLIGALLEAVRSRGYSGVEVDFEYIPRDDANRYVLFLTRLADALHAGGYQLFTALAPKTSADQPGLLYEGHDYGAIGNIADYVILMTYEWGYKYGPPGAVAPVGNVERVVKYAITEIPPDRILLGIPNYGYDWQLPYVSGITAAEGISNETAVSRAREVGSEIEYDTVSQSPFYYYTADGKEHVVWFENAQSISEKLKLVNEYGLAGISIWNTMKYFPQLYLVLNSEYGIK</sequence>
<accession>A0AAE3FH21</accession>
<dbReference type="AlphaFoldDB" id="A0AAE3FH21"/>
<dbReference type="GO" id="GO:0012505">
    <property type="term" value="C:endomembrane system"/>
    <property type="evidence" value="ECO:0007669"/>
    <property type="project" value="TreeGrafter"/>
</dbReference>
<feature type="domain" description="GH18" evidence="4">
    <location>
        <begin position="106"/>
        <end position="423"/>
    </location>
</feature>
<dbReference type="GO" id="GO:0016798">
    <property type="term" value="F:hydrolase activity, acting on glycosyl bonds"/>
    <property type="evidence" value="ECO:0007669"/>
    <property type="project" value="UniProtKB-KW"/>
</dbReference>
<dbReference type="SMART" id="SM00257">
    <property type="entry name" value="LysM"/>
    <property type="match status" value="2"/>
</dbReference>
<dbReference type="CDD" id="cd02874">
    <property type="entry name" value="GH18_CFLE_spore_hydrolase"/>
    <property type="match status" value="1"/>
</dbReference>
<dbReference type="InterPro" id="IPR036779">
    <property type="entry name" value="LysM_dom_sf"/>
</dbReference>
<dbReference type="InterPro" id="IPR001223">
    <property type="entry name" value="Glyco_hydro18_cat"/>
</dbReference>
<dbReference type="PANTHER" id="PTHR46066:SF2">
    <property type="entry name" value="CHITINASE DOMAIN-CONTAINING PROTEIN 1"/>
    <property type="match status" value="1"/>
</dbReference>
<dbReference type="PROSITE" id="PS51782">
    <property type="entry name" value="LYSM"/>
    <property type="match status" value="2"/>
</dbReference>
<dbReference type="GO" id="GO:0070492">
    <property type="term" value="F:oligosaccharide binding"/>
    <property type="evidence" value="ECO:0007669"/>
    <property type="project" value="TreeGrafter"/>
</dbReference>
<dbReference type="Pfam" id="PF01476">
    <property type="entry name" value="LysM"/>
    <property type="match status" value="2"/>
</dbReference>
<dbReference type="GO" id="GO:0005975">
    <property type="term" value="P:carbohydrate metabolic process"/>
    <property type="evidence" value="ECO:0007669"/>
    <property type="project" value="InterPro"/>
</dbReference>
<dbReference type="CDD" id="cd00118">
    <property type="entry name" value="LysM"/>
    <property type="match status" value="2"/>
</dbReference>
<evidence type="ECO:0000256" key="1">
    <source>
        <dbReference type="ARBA" id="ARBA00022801"/>
    </source>
</evidence>
<feature type="domain" description="LysM" evidence="3">
    <location>
        <begin position="51"/>
        <end position="96"/>
    </location>
</feature>
<evidence type="ECO:0000313" key="6">
    <source>
        <dbReference type="Proteomes" id="UP001139365"/>
    </source>
</evidence>